<accession>A0A1G2CA42</accession>
<evidence type="ECO:0000313" key="5">
    <source>
        <dbReference type="EMBL" id="OGY98232.1"/>
    </source>
</evidence>
<evidence type="ECO:0000256" key="2">
    <source>
        <dbReference type="ARBA" id="ARBA00022741"/>
    </source>
</evidence>
<evidence type="ECO:0000256" key="3">
    <source>
        <dbReference type="ARBA" id="ARBA00022840"/>
    </source>
</evidence>
<dbReference type="STRING" id="1798647.A2855_02940"/>
<evidence type="ECO:0000256" key="1">
    <source>
        <dbReference type="ARBA" id="ARBA00006611"/>
    </source>
</evidence>
<dbReference type="InterPro" id="IPR001482">
    <property type="entry name" value="T2SS/T4SS_dom"/>
</dbReference>
<dbReference type="EMBL" id="MHKX01000013">
    <property type="protein sequence ID" value="OGY98232.1"/>
    <property type="molecule type" value="Genomic_DNA"/>
</dbReference>
<sequence>MRDLKTITAAIGKQLDQPFEKISAVTLVDLLIEAAQSSGASDVHIQPESNNVRLRFRIDGILLDILKDAKVSAELNHELISRIKVISGLRTDEHMAPQDGRFRSTIEGQGDVDVRVSIMPTYYGENAVLRVLAATQTFELTDLGFSDASLKRVERAISKPYGMILANGPTGSGKTTTLYTILKRLNKSEASIITIEDPIEYSLDGTTQIQVNNQTGLTFANGLRSILRQDPNIIMVGEIRDEETAGIAVNAALTGHLVLSTLHTNDAATTFPRLIDMGVPPFLVSSTVNVAMGQRLVRQICPDCKTKRSLTKDEIKSLKEVVPYVETGDDTFYTGKGCNTCNGSGYSGRIGIREVLEVNNDIQKLVMARADARDIKEAAIHAGMVTMLEDGFSKAKQGLTTLEEVLRIIHE</sequence>
<name>A0A1G2CA42_9BACT</name>
<dbReference type="GO" id="GO:0016887">
    <property type="term" value="F:ATP hydrolysis activity"/>
    <property type="evidence" value="ECO:0007669"/>
    <property type="project" value="TreeGrafter"/>
</dbReference>
<comment type="similarity">
    <text evidence="1">Belongs to the GSP E family.</text>
</comment>
<dbReference type="Gene3D" id="3.40.50.300">
    <property type="entry name" value="P-loop containing nucleotide triphosphate hydrolases"/>
    <property type="match status" value="1"/>
</dbReference>
<dbReference type="SUPFAM" id="SSF52540">
    <property type="entry name" value="P-loop containing nucleoside triphosphate hydrolases"/>
    <property type="match status" value="1"/>
</dbReference>
<dbReference type="Proteomes" id="UP000179059">
    <property type="component" value="Unassembled WGS sequence"/>
</dbReference>
<dbReference type="SMART" id="SM00382">
    <property type="entry name" value="AAA"/>
    <property type="match status" value="1"/>
</dbReference>
<dbReference type="PANTHER" id="PTHR30258:SF1">
    <property type="entry name" value="PROTEIN TRANSPORT PROTEIN HOFB HOMOLOG"/>
    <property type="match status" value="1"/>
</dbReference>
<dbReference type="Pfam" id="PF00437">
    <property type="entry name" value="T2SSE"/>
    <property type="match status" value="1"/>
</dbReference>
<dbReference type="AlphaFoldDB" id="A0A1G2CA42"/>
<keyword evidence="3" id="KW-0067">ATP-binding</keyword>
<dbReference type="InterPro" id="IPR027417">
    <property type="entry name" value="P-loop_NTPase"/>
</dbReference>
<gene>
    <name evidence="5" type="ORF">A2855_02940</name>
</gene>
<organism evidence="5 6">
    <name type="scientific">Candidatus Liptonbacteria bacterium RIFCSPHIGHO2_01_FULL_57_28</name>
    <dbReference type="NCBI Taxonomy" id="1798647"/>
    <lineage>
        <taxon>Bacteria</taxon>
        <taxon>Candidatus Liptoniibacteriota</taxon>
    </lineage>
</organism>
<dbReference type="CDD" id="cd01129">
    <property type="entry name" value="PulE-GspE-like"/>
    <property type="match status" value="1"/>
</dbReference>
<dbReference type="FunFam" id="3.40.50.300:FF:000398">
    <property type="entry name" value="Type IV pilus assembly ATPase PilB"/>
    <property type="match status" value="1"/>
</dbReference>
<proteinExistence type="inferred from homology"/>
<dbReference type="Gene3D" id="3.30.450.90">
    <property type="match status" value="1"/>
</dbReference>
<comment type="caution">
    <text evidence="5">The sequence shown here is derived from an EMBL/GenBank/DDBJ whole genome shotgun (WGS) entry which is preliminary data.</text>
</comment>
<reference evidence="5 6" key="1">
    <citation type="journal article" date="2016" name="Nat. Commun.">
        <title>Thousands of microbial genomes shed light on interconnected biogeochemical processes in an aquifer system.</title>
        <authorList>
            <person name="Anantharaman K."/>
            <person name="Brown C.T."/>
            <person name="Hug L.A."/>
            <person name="Sharon I."/>
            <person name="Castelle C.J."/>
            <person name="Probst A.J."/>
            <person name="Thomas B.C."/>
            <person name="Singh A."/>
            <person name="Wilkins M.J."/>
            <person name="Karaoz U."/>
            <person name="Brodie E.L."/>
            <person name="Williams K.H."/>
            <person name="Hubbard S.S."/>
            <person name="Banfield J.F."/>
        </authorList>
    </citation>
    <scope>NUCLEOTIDE SEQUENCE [LARGE SCALE GENOMIC DNA]</scope>
</reference>
<evidence type="ECO:0000259" key="4">
    <source>
        <dbReference type="SMART" id="SM00382"/>
    </source>
</evidence>
<keyword evidence="2" id="KW-0547">Nucleotide-binding</keyword>
<feature type="domain" description="AAA+ ATPase" evidence="4">
    <location>
        <begin position="160"/>
        <end position="281"/>
    </location>
</feature>
<dbReference type="PANTHER" id="PTHR30258">
    <property type="entry name" value="TYPE II SECRETION SYSTEM PROTEIN GSPE-RELATED"/>
    <property type="match status" value="1"/>
</dbReference>
<protein>
    <recommendedName>
        <fullName evidence="4">AAA+ ATPase domain-containing protein</fullName>
    </recommendedName>
</protein>
<dbReference type="GO" id="GO:0005524">
    <property type="term" value="F:ATP binding"/>
    <property type="evidence" value="ECO:0007669"/>
    <property type="project" value="UniProtKB-KW"/>
</dbReference>
<evidence type="ECO:0000313" key="6">
    <source>
        <dbReference type="Proteomes" id="UP000179059"/>
    </source>
</evidence>
<dbReference type="InterPro" id="IPR003593">
    <property type="entry name" value="AAA+_ATPase"/>
</dbReference>
<dbReference type="GO" id="GO:0005886">
    <property type="term" value="C:plasma membrane"/>
    <property type="evidence" value="ECO:0007669"/>
    <property type="project" value="TreeGrafter"/>
</dbReference>